<sequence length="353" mass="39216">MENNDVQCFIEGRVGRLRLNRPKAINALNLNMVRDMTEALLKWREQPEVQVVIIDHAEGRGFCAGGDVVSIANSATGHGSAGDAFFFQEYRMNHLMYTYLKPGVVFMDGITMGGGVGISMPCRYRVATERTVFAMPETGIGLFPDVGGGRYLSKLPGRIAQYLGLTGGRLDGAECVATGLATHYIPSERLEEVKEQILLHPEGLRSILDNASEAPPPAKVMDILPDINRVFASDRLEDTLAALEADPSEWAQKQLSILRTKSPLSCKVTLRLLVVSPHFGSFEDEMRLEFGIVHRMFRQHDFIEGVRALLIDKDNKPRWHPAKPEDVPDELVASVFQPLPKNRAWTPLPVLSN</sequence>
<reference evidence="5" key="1">
    <citation type="journal article" date="2014" name="Int. J. Syst. Evol. Microbiol.">
        <title>Complete genome sequence of Corynebacterium casei LMG S-19264T (=DSM 44701T), isolated from a smear-ripened cheese.</title>
        <authorList>
            <consortium name="US DOE Joint Genome Institute (JGI-PGF)"/>
            <person name="Walter F."/>
            <person name="Albersmeier A."/>
            <person name="Kalinowski J."/>
            <person name="Ruckert C."/>
        </authorList>
    </citation>
    <scope>NUCLEOTIDE SEQUENCE</scope>
    <source>
        <strain evidence="5">KCTC 32255</strain>
    </source>
</reference>
<dbReference type="PANTHER" id="PTHR43176:SF3">
    <property type="entry name" value="3-HYDROXYISOBUTYRYL-COA HYDROLASE, MITOCHONDRIAL"/>
    <property type="match status" value="1"/>
</dbReference>
<dbReference type="EC" id="3.1.2.4" evidence="2"/>
<dbReference type="SUPFAM" id="SSF52096">
    <property type="entry name" value="ClpP/crotonase"/>
    <property type="match status" value="1"/>
</dbReference>
<dbReference type="Proteomes" id="UP000648075">
    <property type="component" value="Unassembled WGS sequence"/>
</dbReference>
<reference evidence="5" key="2">
    <citation type="submission" date="2020-09" db="EMBL/GenBank/DDBJ databases">
        <authorList>
            <person name="Sun Q."/>
            <person name="Kim S."/>
        </authorList>
    </citation>
    <scope>NUCLEOTIDE SEQUENCE</scope>
    <source>
        <strain evidence="5">KCTC 32255</strain>
    </source>
</reference>
<evidence type="ECO:0000256" key="2">
    <source>
        <dbReference type="ARBA" id="ARBA00011915"/>
    </source>
</evidence>
<dbReference type="CDD" id="cd06558">
    <property type="entry name" value="crotonase-like"/>
    <property type="match status" value="1"/>
</dbReference>
<dbReference type="Gene3D" id="3.90.226.10">
    <property type="entry name" value="2-enoyl-CoA Hydratase, Chain A, domain 1"/>
    <property type="match status" value="1"/>
</dbReference>
<feature type="domain" description="Enoyl-CoA hydratase/isomerase" evidence="4">
    <location>
        <begin position="14"/>
        <end position="336"/>
    </location>
</feature>
<dbReference type="AlphaFoldDB" id="A0A918UFM9"/>
<keyword evidence="3" id="KW-0378">Hydrolase</keyword>
<dbReference type="InterPro" id="IPR045004">
    <property type="entry name" value="ECH_dom"/>
</dbReference>
<evidence type="ECO:0000313" key="6">
    <source>
        <dbReference type="Proteomes" id="UP000648075"/>
    </source>
</evidence>
<organism evidence="5 6">
    <name type="scientific">Novosphingobium colocasiae</name>
    <dbReference type="NCBI Taxonomy" id="1256513"/>
    <lineage>
        <taxon>Bacteria</taxon>
        <taxon>Pseudomonadati</taxon>
        <taxon>Pseudomonadota</taxon>
        <taxon>Alphaproteobacteria</taxon>
        <taxon>Sphingomonadales</taxon>
        <taxon>Sphingomonadaceae</taxon>
        <taxon>Novosphingobium</taxon>
    </lineage>
</organism>
<proteinExistence type="predicted"/>
<dbReference type="PANTHER" id="PTHR43176">
    <property type="entry name" value="3-HYDROXYISOBUTYRYL-COA HYDROLASE-RELATED"/>
    <property type="match status" value="1"/>
</dbReference>
<dbReference type="GO" id="GO:0003860">
    <property type="term" value="F:3-hydroxyisobutyryl-CoA hydrolase activity"/>
    <property type="evidence" value="ECO:0007669"/>
    <property type="project" value="UniProtKB-EC"/>
</dbReference>
<evidence type="ECO:0000313" key="5">
    <source>
        <dbReference type="EMBL" id="GGZ01576.1"/>
    </source>
</evidence>
<dbReference type="InterPro" id="IPR032259">
    <property type="entry name" value="HIBYL-CoA-H"/>
</dbReference>
<dbReference type="GO" id="GO:0006574">
    <property type="term" value="P:L-valine catabolic process"/>
    <property type="evidence" value="ECO:0007669"/>
    <property type="project" value="TreeGrafter"/>
</dbReference>
<dbReference type="RefSeq" id="WP_189620623.1">
    <property type="nucleotide sequence ID" value="NZ_BMZA01000004.1"/>
</dbReference>
<comment type="catalytic activity">
    <reaction evidence="1">
        <text>3-hydroxy-2-methylpropanoyl-CoA + H2O = 3-hydroxy-2-methylpropanoate + CoA + H(+)</text>
        <dbReference type="Rhea" id="RHEA:20888"/>
        <dbReference type="ChEBI" id="CHEBI:11805"/>
        <dbReference type="ChEBI" id="CHEBI:15377"/>
        <dbReference type="ChEBI" id="CHEBI:15378"/>
        <dbReference type="ChEBI" id="CHEBI:57287"/>
        <dbReference type="ChEBI" id="CHEBI:57340"/>
        <dbReference type="EC" id="3.1.2.4"/>
    </reaction>
</comment>
<evidence type="ECO:0000259" key="4">
    <source>
        <dbReference type="Pfam" id="PF16113"/>
    </source>
</evidence>
<comment type="caution">
    <text evidence="5">The sequence shown here is derived from an EMBL/GenBank/DDBJ whole genome shotgun (WGS) entry which is preliminary data.</text>
</comment>
<name>A0A918UFM9_9SPHN</name>
<evidence type="ECO:0000256" key="3">
    <source>
        <dbReference type="ARBA" id="ARBA00022801"/>
    </source>
</evidence>
<dbReference type="Pfam" id="PF16113">
    <property type="entry name" value="ECH_2"/>
    <property type="match status" value="1"/>
</dbReference>
<dbReference type="NCBIfam" id="NF004127">
    <property type="entry name" value="PRK05617.1"/>
    <property type="match status" value="1"/>
</dbReference>
<dbReference type="InterPro" id="IPR029045">
    <property type="entry name" value="ClpP/crotonase-like_dom_sf"/>
</dbReference>
<gene>
    <name evidence="5" type="ORF">GCM10011614_15570</name>
</gene>
<evidence type="ECO:0000256" key="1">
    <source>
        <dbReference type="ARBA" id="ARBA00001709"/>
    </source>
</evidence>
<protein>
    <recommendedName>
        <fullName evidence="2">3-hydroxyisobutyryl-CoA hydrolase</fullName>
        <ecNumber evidence="2">3.1.2.4</ecNumber>
    </recommendedName>
</protein>
<keyword evidence="6" id="KW-1185">Reference proteome</keyword>
<accession>A0A918UFM9</accession>
<dbReference type="EMBL" id="BMZA01000004">
    <property type="protein sequence ID" value="GGZ01576.1"/>
    <property type="molecule type" value="Genomic_DNA"/>
</dbReference>